<comment type="caution">
    <text evidence="1">The sequence shown here is derived from an EMBL/GenBank/DDBJ whole genome shotgun (WGS) entry which is preliminary data.</text>
</comment>
<reference evidence="1 2" key="1">
    <citation type="submission" date="2023-07" db="EMBL/GenBank/DDBJ databases">
        <title>Sorghum-associated microbial communities from plants grown in Nebraska, USA.</title>
        <authorList>
            <person name="Schachtman D."/>
        </authorList>
    </citation>
    <scope>NUCLEOTIDE SEQUENCE [LARGE SCALE GENOMIC DNA]</scope>
    <source>
        <strain evidence="1 2">BE107</strain>
    </source>
</reference>
<keyword evidence="2" id="KW-1185">Reference proteome</keyword>
<dbReference type="Proteomes" id="UP001254759">
    <property type="component" value="Unassembled WGS sequence"/>
</dbReference>
<evidence type="ECO:0000313" key="1">
    <source>
        <dbReference type="EMBL" id="MDR6842514.1"/>
    </source>
</evidence>
<evidence type="ECO:0008006" key="3">
    <source>
        <dbReference type="Google" id="ProtNLM"/>
    </source>
</evidence>
<organism evidence="1 2">
    <name type="scientific">Pseudoxanthomonas sacheonensis</name>
    <dbReference type="NCBI Taxonomy" id="443615"/>
    <lineage>
        <taxon>Bacteria</taxon>
        <taxon>Pseudomonadati</taxon>
        <taxon>Pseudomonadota</taxon>
        <taxon>Gammaproteobacteria</taxon>
        <taxon>Lysobacterales</taxon>
        <taxon>Lysobacteraceae</taxon>
        <taxon>Pseudoxanthomonas</taxon>
    </lineage>
</organism>
<sequence length="386" mass="42511">MTRNRPITQSFPLSTRSASAPQRLRGLFLSQRLAWLLPALLAACATQGPLEPGQRPTDVRAEIVRRMPASTDRAGWAADVQAAFAAQRIEPSTENICAVLAVAEQESGYHADPVVAGLPRIARGEIDRRAASKHIPKFLVDAALNIKSSDGRSYAQRLQGARSERQLSEIYEDMIGRVPLGKRLFADMNPVQTAGPMQVSIAFAESHAGNYPYPIAGSVRDEAFTRRGGLYFGIAHLLGYRTPYTRKLHRFADYNAGWYASRNAAFQNAVSLASGIPLALDGDLLRPGARMDKPGKTELAVRALGGQLGLDDSAIRDALERGDRLDFDDTGLYAKVFALAEAHERKPLPRAMIPGIKLESPKITRELTTAWFATRVDERYQRCMRR</sequence>
<gene>
    <name evidence="1" type="ORF">J2W94_002808</name>
</gene>
<name>A0ABU1RUS0_9GAMM</name>
<protein>
    <recommendedName>
        <fullName evidence="3">DUF1615 domain-containing protein</fullName>
    </recommendedName>
</protein>
<dbReference type="InterPro" id="IPR011673">
    <property type="entry name" value="DUF1615"/>
</dbReference>
<dbReference type="EMBL" id="JAVDTT010000003">
    <property type="protein sequence ID" value="MDR6842514.1"/>
    <property type="molecule type" value="Genomic_DNA"/>
</dbReference>
<accession>A0ABU1RUS0</accession>
<dbReference type="Pfam" id="PF07759">
    <property type="entry name" value="DUF1615"/>
    <property type="match status" value="1"/>
</dbReference>
<proteinExistence type="predicted"/>
<evidence type="ECO:0000313" key="2">
    <source>
        <dbReference type="Proteomes" id="UP001254759"/>
    </source>
</evidence>
<dbReference type="RefSeq" id="WP_310094619.1">
    <property type="nucleotide sequence ID" value="NZ_JAVDTT010000003.1"/>
</dbReference>